<keyword evidence="3" id="KW-0813">Transport</keyword>
<dbReference type="InterPro" id="IPR004638">
    <property type="entry name" value="EmrB-like"/>
</dbReference>
<comment type="similarity">
    <text evidence="2">Belongs to the major facilitator superfamily. EmrB family.</text>
</comment>
<evidence type="ECO:0000259" key="9">
    <source>
        <dbReference type="PROSITE" id="PS50850"/>
    </source>
</evidence>
<name>A0A1Y5S7J7_9RHOB</name>
<feature type="transmembrane region" description="Helical" evidence="8">
    <location>
        <begin position="25"/>
        <end position="49"/>
    </location>
</feature>
<keyword evidence="7 8" id="KW-0472">Membrane</keyword>
<feature type="transmembrane region" description="Helical" evidence="8">
    <location>
        <begin position="180"/>
        <end position="201"/>
    </location>
</feature>
<dbReference type="PROSITE" id="PS50850">
    <property type="entry name" value="MFS"/>
    <property type="match status" value="1"/>
</dbReference>
<dbReference type="Proteomes" id="UP000193870">
    <property type="component" value="Unassembled WGS sequence"/>
</dbReference>
<keyword evidence="4" id="KW-1003">Cell membrane</keyword>
<feature type="transmembrane region" description="Helical" evidence="8">
    <location>
        <begin position="413"/>
        <end position="438"/>
    </location>
</feature>
<dbReference type="AlphaFoldDB" id="A0A1Y5S7J7"/>
<evidence type="ECO:0000256" key="5">
    <source>
        <dbReference type="ARBA" id="ARBA00022692"/>
    </source>
</evidence>
<feature type="transmembrane region" description="Helical" evidence="8">
    <location>
        <begin position="320"/>
        <end position="338"/>
    </location>
</feature>
<protein>
    <submittedName>
        <fullName evidence="10">Multidrug export protein EmrB</fullName>
    </submittedName>
</protein>
<reference evidence="10 11" key="1">
    <citation type="submission" date="2017-03" db="EMBL/GenBank/DDBJ databases">
        <authorList>
            <person name="Afonso C.L."/>
            <person name="Miller P.J."/>
            <person name="Scott M.A."/>
            <person name="Spackman E."/>
            <person name="Goraichik I."/>
            <person name="Dimitrov K.M."/>
            <person name="Suarez D.L."/>
            <person name="Swayne D.E."/>
        </authorList>
    </citation>
    <scope>NUCLEOTIDE SEQUENCE [LARGE SCALE GENOMIC DNA]</scope>
    <source>
        <strain evidence="10 11">CECT 7066</strain>
    </source>
</reference>
<organism evidence="10 11">
    <name type="scientific">Palleronia marisminoris</name>
    <dbReference type="NCBI Taxonomy" id="315423"/>
    <lineage>
        <taxon>Bacteria</taxon>
        <taxon>Pseudomonadati</taxon>
        <taxon>Pseudomonadota</taxon>
        <taxon>Alphaproteobacteria</taxon>
        <taxon>Rhodobacterales</taxon>
        <taxon>Roseobacteraceae</taxon>
        <taxon>Palleronia</taxon>
    </lineage>
</organism>
<feature type="transmembrane region" description="Helical" evidence="8">
    <location>
        <begin position="243"/>
        <end position="261"/>
    </location>
</feature>
<feature type="transmembrane region" description="Helical" evidence="8">
    <location>
        <begin position="154"/>
        <end position="174"/>
    </location>
</feature>
<evidence type="ECO:0000256" key="7">
    <source>
        <dbReference type="ARBA" id="ARBA00023136"/>
    </source>
</evidence>
<dbReference type="GO" id="GO:0022857">
    <property type="term" value="F:transmembrane transporter activity"/>
    <property type="evidence" value="ECO:0007669"/>
    <property type="project" value="InterPro"/>
</dbReference>
<accession>A0A1Y5S7J7</accession>
<evidence type="ECO:0000256" key="4">
    <source>
        <dbReference type="ARBA" id="ARBA00022475"/>
    </source>
</evidence>
<feature type="transmembrane region" description="Helical" evidence="8">
    <location>
        <begin position="124"/>
        <end position="142"/>
    </location>
</feature>
<dbReference type="InterPro" id="IPR011701">
    <property type="entry name" value="MFS"/>
</dbReference>
<evidence type="ECO:0000256" key="8">
    <source>
        <dbReference type="SAM" id="Phobius"/>
    </source>
</evidence>
<dbReference type="EMBL" id="FWFV01000003">
    <property type="protein sequence ID" value="SLN34149.1"/>
    <property type="molecule type" value="Genomic_DNA"/>
</dbReference>
<proteinExistence type="inferred from homology"/>
<dbReference type="GO" id="GO:0005886">
    <property type="term" value="C:plasma membrane"/>
    <property type="evidence" value="ECO:0007669"/>
    <property type="project" value="UniProtKB-SubCell"/>
</dbReference>
<evidence type="ECO:0000256" key="6">
    <source>
        <dbReference type="ARBA" id="ARBA00022989"/>
    </source>
</evidence>
<dbReference type="Pfam" id="PF07690">
    <property type="entry name" value="MFS_1"/>
    <property type="match status" value="1"/>
</dbReference>
<dbReference type="PRINTS" id="PR01036">
    <property type="entry name" value="TCRTETB"/>
</dbReference>
<keyword evidence="5 8" id="KW-0812">Transmembrane</keyword>
<feature type="transmembrane region" description="Helical" evidence="8">
    <location>
        <begin position="213"/>
        <end position="231"/>
    </location>
</feature>
<feature type="domain" description="Major facilitator superfamily (MFS) profile" evidence="9">
    <location>
        <begin position="26"/>
        <end position="482"/>
    </location>
</feature>
<keyword evidence="6 8" id="KW-1133">Transmembrane helix</keyword>
<dbReference type="RefSeq" id="WP_085853626.1">
    <property type="nucleotide sequence ID" value="NZ_FOPF01000003.1"/>
</dbReference>
<dbReference type="STRING" id="315423.SAMN04488020_103136"/>
<feature type="transmembrane region" description="Helical" evidence="8">
    <location>
        <begin position="281"/>
        <end position="308"/>
    </location>
</feature>
<dbReference type="Gene3D" id="1.20.1720.10">
    <property type="entry name" value="Multidrug resistance protein D"/>
    <property type="match status" value="1"/>
</dbReference>
<evidence type="ECO:0000313" key="10">
    <source>
        <dbReference type="EMBL" id="SLN34149.1"/>
    </source>
</evidence>
<feature type="transmembrane region" description="Helical" evidence="8">
    <location>
        <begin position="350"/>
        <end position="366"/>
    </location>
</feature>
<dbReference type="SUPFAM" id="SSF103473">
    <property type="entry name" value="MFS general substrate transporter"/>
    <property type="match status" value="1"/>
</dbReference>
<comment type="subcellular location">
    <subcellularLocation>
        <location evidence="1">Cell membrane</location>
        <topology evidence="1">Multi-pass membrane protein</topology>
    </subcellularLocation>
</comment>
<evidence type="ECO:0000256" key="1">
    <source>
        <dbReference type="ARBA" id="ARBA00004651"/>
    </source>
</evidence>
<dbReference type="InterPro" id="IPR020846">
    <property type="entry name" value="MFS_dom"/>
</dbReference>
<keyword evidence="11" id="KW-1185">Reference proteome</keyword>
<dbReference type="CDD" id="cd17503">
    <property type="entry name" value="MFS_LmrB_MDR_like"/>
    <property type="match status" value="1"/>
</dbReference>
<dbReference type="PANTHER" id="PTHR42718:SF9">
    <property type="entry name" value="MAJOR FACILITATOR SUPERFAMILY MULTIDRUG TRANSPORTER MFSC"/>
    <property type="match status" value="1"/>
</dbReference>
<dbReference type="OrthoDB" id="9812221at2"/>
<gene>
    <name evidence="10" type="primary">emrB</name>
    <name evidence="10" type="ORF">PAM7066_01416</name>
</gene>
<feature type="transmembrane region" description="Helical" evidence="8">
    <location>
        <begin position="458"/>
        <end position="477"/>
    </location>
</feature>
<feature type="transmembrane region" description="Helical" evidence="8">
    <location>
        <begin position="61"/>
        <end position="84"/>
    </location>
</feature>
<dbReference type="InterPro" id="IPR036259">
    <property type="entry name" value="MFS_trans_sf"/>
</dbReference>
<dbReference type="NCBIfam" id="TIGR00711">
    <property type="entry name" value="efflux_EmrB"/>
    <property type="match status" value="1"/>
</dbReference>
<sequence>MQTEALLVEDLAEETASDDSARDRLVISLLLVSAFTVILNETIMSVALPRLMVALDVTANAAQWLTTAFLLTMAVVIPVTGFLLQRFHTRTVFLAAMTFFSLGTFICATAPGLGLLIFGRVVQAVGTAIMMPLLMTTVMTLVPPESRGKTMGNISIVISVAPAIGPTISGIILSMLDWRWMFWLVLPIGLGALALGYARLVNVTTPRKVPLDILSVVMSAIGFGGVVYGLSSMGEGHGEGGPVPTWAPLAIGGVVLALFILRQLKLGPRDRALLDLRTFRVQVFTVAVTTMGLAMMSLFGMIILLPIYMQNVLGMTALEAGLLLLPGGLTMGLLAPLVGRLFDRFGARRLVIPGAVAVSAALWLMASLGPESHVATVLFSHVVLSVGLALLFTPLFASSLGSLPKTLYSHGSAVLGTIQQVAGAAGIALFVSIMSLRIGAKLAEGADMVAATAAGLRAGFMCGATISLLMIVAAFFVRRPPAQPPTEV</sequence>
<dbReference type="Gene3D" id="1.20.1250.20">
    <property type="entry name" value="MFS general substrate transporter like domains"/>
    <property type="match status" value="1"/>
</dbReference>
<feature type="transmembrane region" description="Helical" evidence="8">
    <location>
        <begin position="91"/>
        <end position="118"/>
    </location>
</feature>
<evidence type="ECO:0000256" key="3">
    <source>
        <dbReference type="ARBA" id="ARBA00022448"/>
    </source>
</evidence>
<evidence type="ECO:0000313" key="11">
    <source>
        <dbReference type="Proteomes" id="UP000193870"/>
    </source>
</evidence>
<evidence type="ECO:0000256" key="2">
    <source>
        <dbReference type="ARBA" id="ARBA00008537"/>
    </source>
</evidence>
<feature type="transmembrane region" description="Helical" evidence="8">
    <location>
        <begin position="378"/>
        <end position="401"/>
    </location>
</feature>
<dbReference type="PANTHER" id="PTHR42718">
    <property type="entry name" value="MAJOR FACILITATOR SUPERFAMILY MULTIDRUG TRANSPORTER MFSC"/>
    <property type="match status" value="1"/>
</dbReference>